<evidence type="ECO:0000313" key="2">
    <source>
        <dbReference type="Proteomes" id="UP001162992"/>
    </source>
</evidence>
<dbReference type="Proteomes" id="UP001162992">
    <property type="component" value="Chromosome 1"/>
</dbReference>
<sequence length="288" mass="32741">MRRITKYVIQEVHGRLPVCFSQTLAPLTSLIPSKPQPVSSRTFYASAEPAPCFFCHSLPNFHSWRLFYSSLAPSPAINLQRKTEEDLSSNLEGDVEGEKCWSCGSNAPPGAFLLCPSCNAVQPLNPTVDYFEIFNMAKVYDLDLKELEKRYKGLQKKLHPDLFGLKSEREREYSAEQSAQVIKAYHTLLPPLSRATYMLHIQGIDVEEEGTVEDVDLLMEIMEMQEAVEATTDVAKLQIFLNKAKSKMSECEKSLVNAFKENNLSTAKTCQQEMSYYYRVCKTILRKL</sequence>
<evidence type="ECO:0000313" key="1">
    <source>
        <dbReference type="EMBL" id="KAJ7570331.1"/>
    </source>
</evidence>
<protein>
    <submittedName>
        <fullName evidence="1">Uncharacterized protein</fullName>
    </submittedName>
</protein>
<keyword evidence="2" id="KW-1185">Reference proteome</keyword>
<reference evidence="2" key="1">
    <citation type="journal article" date="2024" name="Proc. Natl. Acad. Sci. U.S.A.">
        <title>Extraordinary preservation of gene collinearity over three hundred million years revealed in homosporous lycophytes.</title>
        <authorList>
            <person name="Li C."/>
            <person name="Wickell D."/>
            <person name="Kuo L.Y."/>
            <person name="Chen X."/>
            <person name="Nie B."/>
            <person name="Liao X."/>
            <person name="Peng D."/>
            <person name="Ji J."/>
            <person name="Jenkins J."/>
            <person name="Williams M."/>
            <person name="Shu S."/>
            <person name="Plott C."/>
            <person name="Barry K."/>
            <person name="Rajasekar S."/>
            <person name="Grimwood J."/>
            <person name="Han X."/>
            <person name="Sun S."/>
            <person name="Hou Z."/>
            <person name="He W."/>
            <person name="Dai G."/>
            <person name="Sun C."/>
            <person name="Schmutz J."/>
            <person name="Leebens-Mack J.H."/>
            <person name="Li F.W."/>
            <person name="Wang L."/>
        </authorList>
    </citation>
    <scope>NUCLEOTIDE SEQUENCE [LARGE SCALE GENOMIC DNA]</scope>
    <source>
        <strain evidence="2">cv. PW_Plant_1</strain>
    </source>
</reference>
<dbReference type="EMBL" id="CM055092">
    <property type="protein sequence ID" value="KAJ7570331.1"/>
    <property type="molecule type" value="Genomic_DNA"/>
</dbReference>
<name>A0ACC2EV33_DIPCM</name>
<gene>
    <name evidence="1" type="ORF">O6H91_01G115600</name>
</gene>
<accession>A0ACC2EV33</accession>
<comment type="caution">
    <text evidence="1">The sequence shown here is derived from an EMBL/GenBank/DDBJ whole genome shotgun (WGS) entry which is preliminary data.</text>
</comment>
<organism evidence="1 2">
    <name type="scientific">Diphasiastrum complanatum</name>
    <name type="common">Issler's clubmoss</name>
    <name type="synonym">Lycopodium complanatum</name>
    <dbReference type="NCBI Taxonomy" id="34168"/>
    <lineage>
        <taxon>Eukaryota</taxon>
        <taxon>Viridiplantae</taxon>
        <taxon>Streptophyta</taxon>
        <taxon>Embryophyta</taxon>
        <taxon>Tracheophyta</taxon>
        <taxon>Lycopodiopsida</taxon>
        <taxon>Lycopodiales</taxon>
        <taxon>Lycopodiaceae</taxon>
        <taxon>Lycopodioideae</taxon>
        <taxon>Diphasiastrum</taxon>
    </lineage>
</organism>
<proteinExistence type="predicted"/>